<dbReference type="InterPro" id="IPR005119">
    <property type="entry name" value="LysR_subst-bd"/>
</dbReference>
<evidence type="ECO:0000256" key="4">
    <source>
        <dbReference type="ARBA" id="ARBA00023163"/>
    </source>
</evidence>
<dbReference type="PANTHER" id="PTHR30537">
    <property type="entry name" value="HTH-TYPE TRANSCRIPTIONAL REGULATOR"/>
    <property type="match status" value="1"/>
</dbReference>
<evidence type="ECO:0000256" key="3">
    <source>
        <dbReference type="ARBA" id="ARBA00023125"/>
    </source>
</evidence>
<dbReference type="GO" id="GO:0003700">
    <property type="term" value="F:DNA-binding transcription factor activity"/>
    <property type="evidence" value="ECO:0007669"/>
    <property type="project" value="InterPro"/>
</dbReference>
<keyword evidence="4" id="KW-0804">Transcription</keyword>
<dbReference type="PROSITE" id="PS50931">
    <property type="entry name" value="HTH_LYSR"/>
    <property type="match status" value="1"/>
</dbReference>
<dbReference type="FunFam" id="1.10.10.10:FF:000001">
    <property type="entry name" value="LysR family transcriptional regulator"/>
    <property type="match status" value="1"/>
</dbReference>
<feature type="domain" description="HTH lysR-type" evidence="5">
    <location>
        <begin position="1"/>
        <end position="59"/>
    </location>
</feature>
<evidence type="ECO:0000313" key="7">
    <source>
        <dbReference type="Proteomes" id="UP000184339"/>
    </source>
</evidence>
<evidence type="ECO:0000259" key="5">
    <source>
        <dbReference type="PROSITE" id="PS50931"/>
    </source>
</evidence>
<evidence type="ECO:0000256" key="1">
    <source>
        <dbReference type="ARBA" id="ARBA00009437"/>
    </source>
</evidence>
<keyword evidence="3" id="KW-0238">DNA-binding</keyword>
<name>A0A1M7R6H3_9BURK</name>
<dbReference type="AlphaFoldDB" id="A0A1M7R6H3"/>
<dbReference type="CDD" id="cd08472">
    <property type="entry name" value="PBP2_CrgA_like_3"/>
    <property type="match status" value="1"/>
</dbReference>
<dbReference type="RefSeq" id="WP_072788360.1">
    <property type="nucleotide sequence ID" value="NZ_FRCX01000013.1"/>
</dbReference>
<gene>
    <name evidence="6" type="ORF">SAMN05192549_11351</name>
</gene>
<dbReference type="Pfam" id="PF03466">
    <property type="entry name" value="LysR_substrate"/>
    <property type="match status" value="1"/>
</dbReference>
<dbReference type="SUPFAM" id="SSF53850">
    <property type="entry name" value="Periplasmic binding protein-like II"/>
    <property type="match status" value="1"/>
</dbReference>
<proteinExistence type="inferred from homology"/>
<dbReference type="Pfam" id="PF00126">
    <property type="entry name" value="HTH_1"/>
    <property type="match status" value="1"/>
</dbReference>
<dbReference type="Gene3D" id="1.10.10.10">
    <property type="entry name" value="Winged helix-like DNA-binding domain superfamily/Winged helix DNA-binding domain"/>
    <property type="match status" value="1"/>
</dbReference>
<dbReference type="Proteomes" id="UP000184339">
    <property type="component" value="Unassembled WGS sequence"/>
</dbReference>
<dbReference type="InterPro" id="IPR058163">
    <property type="entry name" value="LysR-type_TF_proteobact-type"/>
</dbReference>
<reference evidence="7" key="1">
    <citation type="submission" date="2016-11" db="EMBL/GenBank/DDBJ databases">
        <authorList>
            <person name="Varghese N."/>
            <person name="Submissions S."/>
        </authorList>
    </citation>
    <scope>NUCLEOTIDE SEQUENCE [LARGE SCALE GENOMIC DNA]</scope>
    <source>
        <strain evidence="7">Sac-22</strain>
    </source>
</reference>
<evidence type="ECO:0000256" key="2">
    <source>
        <dbReference type="ARBA" id="ARBA00023015"/>
    </source>
</evidence>
<comment type="similarity">
    <text evidence="1">Belongs to the LysR transcriptional regulatory family.</text>
</comment>
<dbReference type="SUPFAM" id="SSF46785">
    <property type="entry name" value="Winged helix' DNA-binding domain"/>
    <property type="match status" value="1"/>
</dbReference>
<protein>
    <submittedName>
        <fullName evidence="6">Transcriptional regulator, LysR family</fullName>
    </submittedName>
</protein>
<dbReference type="InterPro" id="IPR036388">
    <property type="entry name" value="WH-like_DNA-bd_sf"/>
</dbReference>
<organism evidence="6 7">
    <name type="scientific">Duganella sacchari</name>
    <dbReference type="NCBI Taxonomy" id="551987"/>
    <lineage>
        <taxon>Bacteria</taxon>
        <taxon>Pseudomonadati</taxon>
        <taxon>Pseudomonadota</taxon>
        <taxon>Betaproteobacteria</taxon>
        <taxon>Burkholderiales</taxon>
        <taxon>Oxalobacteraceae</taxon>
        <taxon>Telluria group</taxon>
        <taxon>Duganella</taxon>
    </lineage>
</organism>
<dbReference type="Gene3D" id="3.40.190.290">
    <property type="match status" value="1"/>
</dbReference>
<dbReference type="GO" id="GO:0043565">
    <property type="term" value="F:sequence-specific DNA binding"/>
    <property type="evidence" value="ECO:0007669"/>
    <property type="project" value="TreeGrafter"/>
</dbReference>
<sequence>MNKLQAMEVFVQVVDAGGFTRAAENMKLPKATVSTLIQSLETSLAVKLLHRTTRHVSVTADGAAYYERCLRILSDVREAEESLSRTRLSPSGRLRVDAPTGLASEVIVPALSDFFARYPDIQLELGCSDRPVDLIEEGVDCAVRGGALGDSSLIARRVGILHFVTCATPGYLNQFGRPTHPNDLLRHRCVNYFSARTGKIYDWDFTRDGERVQVALPGHIALNDSNAYTAAGLAGLGIVQMSKLMMEPMLKDGRFESVLDDWVSDPLPIHVVYPQNRHLSAKVRVFVEWVAELFSNHPGMRLPKNVARAPSFEVAI</sequence>
<keyword evidence="2" id="KW-0805">Transcription regulation</keyword>
<dbReference type="STRING" id="551987.SAMN05192549_11351"/>
<dbReference type="InterPro" id="IPR000847">
    <property type="entry name" value="LysR_HTH_N"/>
</dbReference>
<accession>A0A1M7R6H3</accession>
<evidence type="ECO:0000313" key="6">
    <source>
        <dbReference type="EMBL" id="SHN41853.1"/>
    </source>
</evidence>
<dbReference type="GO" id="GO:0006351">
    <property type="term" value="P:DNA-templated transcription"/>
    <property type="evidence" value="ECO:0007669"/>
    <property type="project" value="TreeGrafter"/>
</dbReference>
<dbReference type="FunFam" id="3.40.190.290:FF:000001">
    <property type="entry name" value="Transcriptional regulator, LysR family"/>
    <property type="match status" value="1"/>
</dbReference>
<dbReference type="EMBL" id="FRCX01000013">
    <property type="protein sequence ID" value="SHN41853.1"/>
    <property type="molecule type" value="Genomic_DNA"/>
</dbReference>
<keyword evidence="7" id="KW-1185">Reference proteome</keyword>
<dbReference type="InterPro" id="IPR036390">
    <property type="entry name" value="WH_DNA-bd_sf"/>
</dbReference>
<dbReference type="OrthoDB" id="8538345at2"/>
<dbReference type="PANTHER" id="PTHR30537:SF72">
    <property type="entry name" value="LYSR FAMILY TRANSCRIPTIONAL REGULATOR"/>
    <property type="match status" value="1"/>
</dbReference>